<evidence type="ECO:0000313" key="1">
    <source>
        <dbReference type="EMBL" id="KAF9469241.1"/>
    </source>
</evidence>
<accession>A0A9P5YIE5</accession>
<proteinExistence type="predicted"/>
<dbReference type="AlphaFoldDB" id="A0A9P5YIE5"/>
<evidence type="ECO:0000313" key="2">
    <source>
        <dbReference type="Proteomes" id="UP000807353"/>
    </source>
</evidence>
<comment type="caution">
    <text evidence="1">The sequence shown here is derived from an EMBL/GenBank/DDBJ whole genome shotgun (WGS) entry which is preliminary data.</text>
</comment>
<gene>
    <name evidence="1" type="ORF">BDZ94DRAFT_1244049</name>
</gene>
<organism evidence="1 2">
    <name type="scientific">Collybia nuda</name>
    <dbReference type="NCBI Taxonomy" id="64659"/>
    <lineage>
        <taxon>Eukaryota</taxon>
        <taxon>Fungi</taxon>
        <taxon>Dikarya</taxon>
        <taxon>Basidiomycota</taxon>
        <taxon>Agaricomycotina</taxon>
        <taxon>Agaricomycetes</taxon>
        <taxon>Agaricomycetidae</taxon>
        <taxon>Agaricales</taxon>
        <taxon>Tricholomatineae</taxon>
        <taxon>Clitocybaceae</taxon>
        <taxon>Collybia</taxon>
    </lineage>
</organism>
<name>A0A9P5YIE5_9AGAR</name>
<dbReference type="Proteomes" id="UP000807353">
    <property type="component" value="Unassembled WGS sequence"/>
</dbReference>
<keyword evidence="2" id="KW-1185">Reference proteome</keyword>
<dbReference type="EMBL" id="MU150230">
    <property type="protein sequence ID" value="KAF9469241.1"/>
    <property type="molecule type" value="Genomic_DNA"/>
</dbReference>
<sequence length="62" mass="7281">MRYASTEAQSLGRCDQGLKRKTTGWGRNFITINEVYATGLVFYLETFHTLWERKNDGIPYYI</sequence>
<reference evidence="1" key="1">
    <citation type="submission" date="2020-11" db="EMBL/GenBank/DDBJ databases">
        <authorList>
            <consortium name="DOE Joint Genome Institute"/>
            <person name="Ahrendt S."/>
            <person name="Riley R."/>
            <person name="Andreopoulos W."/>
            <person name="Labutti K."/>
            <person name="Pangilinan J."/>
            <person name="Ruiz-Duenas F.J."/>
            <person name="Barrasa J.M."/>
            <person name="Sanchez-Garcia M."/>
            <person name="Camarero S."/>
            <person name="Miyauchi S."/>
            <person name="Serrano A."/>
            <person name="Linde D."/>
            <person name="Babiker R."/>
            <person name="Drula E."/>
            <person name="Ayuso-Fernandez I."/>
            <person name="Pacheco R."/>
            <person name="Padilla G."/>
            <person name="Ferreira P."/>
            <person name="Barriuso J."/>
            <person name="Kellner H."/>
            <person name="Castanera R."/>
            <person name="Alfaro M."/>
            <person name="Ramirez L."/>
            <person name="Pisabarro A.G."/>
            <person name="Kuo A."/>
            <person name="Tritt A."/>
            <person name="Lipzen A."/>
            <person name="He G."/>
            <person name="Yan M."/>
            <person name="Ng V."/>
            <person name="Cullen D."/>
            <person name="Martin F."/>
            <person name="Rosso M.-N."/>
            <person name="Henrissat B."/>
            <person name="Hibbett D."/>
            <person name="Martinez A.T."/>
            <person name="Grigoriev I.V."/>
        </authorList>
    </citation>
    <scope>NUCLEOTIDE SEQUENCE</scope>
    <source>
        <strain evidence="1">CBS 247.69</strain>
    </source>
</reference>
<protein>
    <submittedName>
        <fullName evidence="1">Uncharacterized protein</fullName>
    </submittedName>
</protein>